<evidence type="ECO:0000256" key="1">
    <source>
        <dbReference type="ARBA" id="ARBA00022490"/>
    </source>
</evidence>
<dbReference type="PANTHER" id="PTHR37299:SF2">
    <property type="entry name" value="HTH LYTTR-TYPE DOMAIN-CONTAINING PROTEIN"/>
    <property type="match status" value="1"/>
</dbReference>
<dbReference type="InterPro" id="IPR046947">
    <property type="entry name" value="LytR-like"/>
</dbReference>
<keyword evidence="1" id="KW-0963">Cytoplasm</keyword>
<sequence length="145" mass="17101">MEVEMKIINDLKPNTVLLGFKKRNEQINQIIAYIENHDQTVIGKENGKNRLLHLSDCFSFFTSQKSVYVNNVSLSQPIKINDRLYTLQEKLPKQFIRISNTEIINLNYVQEFEISKSGIILIHFRNHYQTSSSRRYLKAIKERIL</sequence>
<gene>
    <name evidence="5" type="ORF">GQR93_01105</name>
</gene>
<dbReference type="PANTHER" id="PTHR37299">
    <property type="entry name" value="TRANSCRIPTIONAL REGULATOR-RELATED"/>
    <property type="match status" value="1"/>
</dbReference>
<proteinExistence type="predicted"/>
<dbReference type="EMBL" id="CP047121">
    <property type="protein sequence ID" value="QHB50917.1"/>
    <property type="molecule type" value="Genomic_DNA"/>
</dbReference>
<dbReference type="InterPro" id="IPR007492">
    <property type="entry name" value="LytTR_DNA-bd_dom"/>
</dbReference>
<accession>A0A6G9Q1K8</accession>
<evidence type="ECO:0000256" key="4">
    <source>
        <dbReference type="ARBA" id="ARBA00023163"/>
    </source>
</evidence>
<dbReference type="GO" id="GO:0000156">
    <property type="term" value="F:phosphorelay response regulator activity"/>
    <property type="evidence" value="ECO:0007669"/>
    <property type="project" value="InterPro"/>
</dbReference>
<keyword evidence="2" id="KW-0805">Transcription regulation</keyword>
<name>A0A6G9Q1K8_LENHI</name>
<dbReference type="Gene3D" id="2.40.50.1020">
    <property type="entry name" value="LytTr DNA-binding domain"/>
    <property type="match status" value="1"/>
</dbReference>
<dbReference type="SMR" id="A0A6G9Q1K8"/>
<evidence type="ECO:0000313" key="6">
    <source>
        <dbReference type="Proteomes" id="UP000465035"/>
    </source>
</evidence>
<dbReference type="RefSeq" id="WP_003551470.1">
    <property type="nucleotide sequence ID" value="NZ_CABKOL010000106.1"/>
</dbReference>
<dbReference type="GO" id="GO:0003677">
    <property type="term" value="F:DNA binding"/>
    <property type="evidence" value="ECO:0007669"/>
    <property type="project" value="UniProtKB-KW"/>
</dbReference>
<reference evidence="5 6" key="1">
    <citation type="submission" date="2019-12" db="EMBL/GenBank/DDBJ databases">
        <title>Lactobacillus hilgardii FLUB.</title>
        <authorList>
            <person name="Gustaw K."/>
        </authorList>
    </citation>
    <scope>NUCLEOTIDE SEQUENCE [LARGE SCALE GENOMIC DNA]</scope>
    <source>
        <strain evidence="5 6">FLUB</strain>
    </source>
</reference>
<evidence type="ECO:0000313" key="5">
    <source>
        <dbReference type="EMBL" id="QHB50917.1"/>
    </source>
</evidence>
<protein>
    <submittedName>
        <fullName evidence="5">LytTR family transcriptional regulator</fullName>
    </submittedName>
</protein>
<evidence type="ECO:0000256" key="2">
    <source>
        <dbReference type="ARBA" id="ARBA00023015"/>
    </source>
</evidence>
<keyword evidence="3" id="KW-0238">DNA-binding</keyword>
<dbReference type="AlphaFoldDB" id="A0A6G9Q1K8"/>
<dbReference type="Proteomes" id="UP000465035">
    <property type="component" value="Chromosome"/>
</dbReference>
<dbReference type="Pfam" id="PF04397">
    <property type="entry name" value="LytTR"/>
    <property type="match status" value="1"/>
</dbReference>
<keyword evidence="4" id="KW-0804">Transcription</keyword>
<organism evidence="5 6">
    <name type="scientific">Lentilactobacillus hilgardii</name>
    <name type="common">Lactobacillus hilgardii</name>
    <dbReference type="NCBI Taxonomy" id="1588"/>
    <lineage>
        <taxon>Bacteria</taxon>
        <taxon>Bacillati</taxon>
        <taxon>Bacillota</taxon>
        <taxon>Bacilli</taxon>
        <taxon>Lactobacillales</taxon>
        <taxon>Lactobacillaceae</taxon>
        <taxon>Lentilactobacillus</taxon>
    </lineage>
</organism>
<evidence type="ECO:0000256" key="3">
    <source>
        <dbReference type="ARBA" id="ARBA00023125"/>
    </source>
</evidence>
<dbReference type="SMART" id="SM00850">
    <property type="entry name" value="LytTR"/>
    <property type="match status" value="1"/>
</dbReference>
<dbReference type="PROSITE" id="PS50930">
    <property type="entry name" value="HTH_LYTTR"/>
    <property type="match status" value="1"/>
</dbReference>
<dbReference type="GeneID" id="69056949"/>